<protein>
    <submittedName>
        <fullName evidence="1">GH23276</fullName>
    </submittedName>
</protein>
<dbReference type="InParanoid" id="B4K2R8"/>
<dbReference type="Proteomes" id="UP000001070">
    <property type="component" value="Unassembled WGS sequence"/>
</dbReference>
<evidence type="ECO:0000313" key="2">
    <source>
        <dbReference type="Proteomes" id="UP000001070"/>
    </source>
</evidence>
<organism evidence="2">
    <name type="scientific">Drosophila grimshawi</name>
    <name type="common">Hawaiian fruit fly</name>
    <name type="synonym">Idiomyia grimshawi</name>
    <dbReference type="NCBI Taxonomy" id="7222"/>
    <lineage>
        <taxon>Eukaryota</taxon>
        <taxon>Metazoa</taxon>
        <taxon>Ecdysozoa</taxon>
        <taxon>Arthropoda</taxon>
        <taxon>Hexapoda</taxon>
        <taxon>Insecta</taxon>
        <taxon>Pterygota</taxon>
        <taxon>Neoptera</taxon>
        <taxon>Endopterygota</taxon>
        <taxon>Diptera</taxon>
        <taxon>Brachycera</taxon>
        <taxon>Muscomorpha</taxon>
        <taxon>Ephydroidea</taxon>
        <taxon>Drosophilidae</taxon>
        <taxon>Drosophila</taxon>
        <taxon>Hawaiian Drosophila</taxon>
    </lineage>
</organism>
<dbReference type="AlphaFoldDB" id="B4K2R8"/>
<dbReference type="EMBL" id="CH919775">
    <property type="protein sequence ID" value="EDV90352.1"/>
    <property type="molecule type" value="Genomic_DNA"/>
</dbReference>
<proteinExistence type="predicted"/>
<reference evidence="1 2" key="1">
    <citation type="journal article" date="2007" name="Nature">
        <title>Evolution of genes and genomes on the Drosophila phylogeny.</title>
        <authorList>
            <consortium name="Drosophila 12 Genomes Consortium"/>
            <person name="Clark A.G."/>
            <person name="Eisen M.B."/>
            <person name="Smith D.R."/>
            <person name="Bergman C.M."/>
            <person name="Oliver B."/>
            <person name="Markow T.A."/>
            <person name="Kaufman T.C."/>
            <person name="Kellis M."/>
            <person name="Gelbart W."/>
            <person name="Iyer V.N."/>
            <person name="Pollard D.A."/>
            <person name="Sackton T.B."/>
            <person name="Larracuente A.M."/>
            <person name="Singh N.D."/>
            <person name="Abad J.P."/>
            <person name="Abt D.N."/>
            <person name="Adryan B."/>
            <person name="Aguade M."/>
            <person name="Akashi H."/>
            <person name="Anderson W.W."/>
            <person name="Aquadro C.F."/>
            <person name="Ardell D.H."/>
            <person name="Arguello R."/>
            <person name="Artieri C.G."/>
            <person name="Barbash D.A."/>
            <person name="Barker D."/>
            <person name="Barsanti P."/>
            <person name="Batterham P."/>
            <person name="Batzoglou S."/>
            <person name="Begun D."/>
            <person name="Bhutkar A."/>
            <person name="Blanco E."/>
            <person name="Bosak S.A."/>
            <person name="Bradley R.K."/>
            <person name="Brand A.D."/>
            <person name="Brent M.R."/>
            <person name="Brooks A.N."/>
            <person name="Brown R.H."/>
            <person name="Butlin R.K."/>
            <person name="Caggese C."/>
            <person name="Calvi B.R."/>
            <person name="Bernardo de Carvalho A."/>
            <person name="Caspi A."/>
            <person name="Castrezana S."/>
            <person name="Celniker S.E."/>
            <person name="Chang J.L."/>
            <person name="Chapple C."/>
            <person name="Chatterji S."/>
            <person name="Chinwalla A."/>
            <person name="Civetta A."/>
            <person name="Clifton S.W."/>
            <person name="Comeron J.M."/>
            <person name="Costello J.C."/>
            <person name="Coyne J.A."/>
            <person name="Daub J."/>
            <person name="David R.G."/>
            <person name="Delcher A.L."/>
            <person name="Delehaunty K."/>
            <person name="Do C.B."/>
            <person name="Ebling H."/>
            <person name="Edwards K."/>
            <person name="Eickbush T."/>
            <person name="Evans J.D."/>
            <person name="Filipski A."/>
            <person name="Findeiss S."/>
            <person name="Freyhult E."/>
            <person name="Fulton L."/>
            <person name="Fulton R."/>
            <person name="Garcia A.C."/>
            <person name="Gardiner A."/>
            <person name="Garfield D.A."/>
            <person name="Garvin B.E."/>
            <person name="Gibson G."/>
            <person name="Gilbert D."/>
            <person name="Gnerre S."/>
            <person name="Godfrey J."/>
            <person name="Good R."/>
            <person name="Gotea V."/>
            <person name="Gravely B."/>
            <person name="Greenberg A.J."/>
            <person name="Griffiths-Jones S."/>
            <person name="Gross S."/>
            <person name="Guigo R."/>
            <person name="Gustafson E.A."/>
            <person name="Haerty W."/>
            <person name="Hahn M.W."/>
            <person name="Halligan D.L."/>
            <person name="Halpern A.L."/>
            <person name="Halter G.M."/>
            <person name="Han M.V."/>
            <person name="Heger A."/>
            <person name="Hillier L."/>
            <person name="Hinrichs A.S."/>
            <person name="Holmes I."/>
            <person name="Hoskins R.A."/>
            <person name="Hubisz M.J."/>
            <person name="Hultmark D."/>
            <person name="Huntley M.A."/>
            <person name="Jaffe D.B."/>
            <person name="Jagadeeshan S."/>
            <person name="Jeck W.R."/>
            <person name="Johnson J."/>
            <person name="Jones C.D."/>
            <person name="Jordan W.C."/>
            <person name="Karpen G.H."/>
            <person name="Kataoka E."/>
            <person name="Keightley P.D."/>
            <person name="Kheradpour P."/>
            <person name="Kirkness E.F."/>
            <person name="Koerich L.B."/>
            <person name="Kristiansen K."/>
            <person name="Kudrna D."/>
            <person name="Kulathinal R.J."/>
            <person name="Kumar S."/>
            <person name="Kwok R."/>
            <person name="Lander E."/>
            <person name="Langley C.H."/>
            <person name="Lapoint R."/>
            <person name="Lazzaro B.P."/>
            <person name="Lee S.J."/>
            <person name="Levesque L."/>
            <person name="Li R."/>
            <person name="Lin C.F."/>
            <person name="Lin M.F."/>
            <person name="Lindblad-Toh K."/>
            <person name="Llopart A."/>
            <person name="Long M."/>
            <person name="Low L."/>
            <person name="Lozovsky E."/>
            <person name="Lu J."/>
            <person name="Luo M."/>
            <person name="Machado C.A."/>
            <person name="Makalowski W."/>
            <person name="Marzo M."/>
            <person name="Matsuda M."/>
            <person name="Matzkin L."/>
            <person name="McAllister B."/>
            <person name="McBride C.S."/>
            <person name="McKernan B."/>
            <person name="McKernan K."/>
            <person name="Mendez-Lago M."/>
            <person name="Minx P."/>
            <person name="Mollenhauer M.U."/>
            <person name="Montooth K."/>
            <person name="Mount S.M."/>
            <person name="Mu X."/>
            <person name="Myers E."/>
            <person name="Negre B."/>
            <person name="Newfeld S."/>
            <person name="Nielsen R."/>
            <person name="Noor M.A."/>
            <person name="O'Grady P."/>
            <person name="Pachter L."/>
            <person name="Papaceit M."/>
            <person name="Parisi M.J."/>
            <person name="Parisi M."/>
            <person name="Parts L."/>
            <person name="Pedersen J.S."/>
            <person name="Pesole G."/>
            <person name="Phillippy A.M."/>
            <person name="Ponting C.P."/>
            <person name="Pop M."/>
            <person name="Porcelli D."/>
            <person name="Powell J.R."/>
            <person name="Prohaska S."/>
            <person name="Pruitt K."/>
            <person name="Puig M."/>
            <person name="Quesneville H."/>
            <person name="Ram K.R."/>
            <person name="Rand D."/>
            <person name="Rasmussen M.D."/>
            <person name="Reed L.K."/>
            <person name="Reenan R."/>
            <person name="Reily A."/>
            <person name="Remington K.A."/>
            <person name="Rieger T.T."/>
            <person name="Ritchie M.G."/>
            <person name="Robin C."/>
            <person name="Rogers Y.H."/>
            <person name="Rohde C."/>
            <person name="Rozas J."/>
            <person name="Rubenfield M.J."/>
            <person name="Ruiz A."/>
            <person name="Russo S."/>
            <person name="Salzberg S.L."/>
            <person name="Sanchez-Gracia A."/>
            <person name="Saranga D.J."/>
            <person name="Sato H."/>
            <person name="Schaeffer S.W."/>
            <person name="Schatz M.C."/>
            <person name="Schlenke T."/>
            <person name="Schwartz R."/>
            <person name="Segarra C."/>
            <person name="Singh R.S."/>
            <person name="Sirot L."/>
            <person name="Sirota M."/>
            <person name="Sisneros N.B."/>
            <person name="Smith C.D."/>
            <person name="Smith T.F."/>
            <person name="Spieth J."/>
            <person name="Stage D.E."/>
            <person name="Stark A."/>
            <person name="Stephan W."/>
            <person name="Strausberg R.L."/>
            <person name="Strempel S."/>
            <person name="Sturgill D."/>
            <person name="Sutton G."/>
            <person name="Sutton G.G."/>
            <person name="Tao W."/>
            <person name="Teichmann S."/>
            <person name="Tobari Y.N."/>
            <person name="Tomimura Y."/>
            <person name="Tsolas J.M."/>
            <person name="Valente V.L."/>
            <person name="Venter E."/>
            <person name="Venter J.C."/>
            <person name="Vicario S."/>
            <person name="Vieira F.G."/>
            <person name="Vilella A.J."/>
            <person name="Villasante A."/>
            <person name="Walenz B."/>
            <person name="Wang J."/>
            <person name="Wasserman M."/>
            <person name="Watts T."/>
            <person name="Wilson D."/>
            <person name="Wilson R.K."/>
            <person name="Wing R.A."/>
            <person name="Wolfner M.F."/>
            <person name="Wong A."/>
            <person name="Wong G.K."/>
            <person name="Wu C.I."/>
            <person name="Wu G."/>
            <person name="Yamamoto D."/>
            <person name="Yang H.P."/>
            <person name="Yang S.P."/>
            <person name="Yorke J.A."/>
            <person name="Yoshida K."/>
            <person name="Zdobnov E."/>
            <person name="Zhang P."/>
            <person name="Zhang Y."/>
            <person name="Zimin A.V."/>
            <person name="Baldwin J."/>
            <person name="Abdouelleil A."/>
            <person name="Abdulkadir J."/>
            <person name="Abebe A."/>
            <person name="Abera B."/>
            <person name="Abreu J."/>
            <person name="Acer S.C."/>
            <person name="Aftuck L."/>
            <person name="Alexander A."/>
            <person name="An P."/>
            <person name="Anderson E."/>
            <person name="Anderson S."/>
            <person name="Arachi H."/>
            <person name="Azer M."/>
            <person name="Bachantsang P."/>
            <person name="Barry A."/>
            <person name="Bayul T."/>
            <person name="Berlin A."/>
            <person name="Bessette D."/>
            <person name="Bloom T."/>
            <person name="Blye J."/>
            <person name="Boguslavskiy L."/>
            <person name="Bonnet C."/>
            <person name="Boukhgalter B."/>
            <person name="Bourzgui I."/>
            <person name="Brown A."/>
            <person name="Cahill P."/>
            <person name="Channer S."/>
            <person name="Cheshatsang Y."/>
            <person name="Chuda L."/>
            <person name="Citroen M."/>
            <person name="Collymore A."/>
            <person name="Cooke P."/>
            <person name="Costello M."/>
            <person name="D'Aco K."/>
            <person name="Daza R."/>
            <person name="De Haan G."/>
            <person name="DeGray S."/>
            <person name="DeMaso C."/>
            <person name="Dhargay N."/>
            <person name="Dooley K."/>
            <person name="Dooley E."/>
            <person name="Doricent M."/>
            <person name="Dorje P."/>
            <person name="Dorjee K."/>
            <person name="Dupes A."/>
            <person name="Elong R."/>
            <person name="Falk J."/>
            <person name="Farina A."/>
            <person name="Faro S."/>
            <person name="Ferguson D."/>
            <person name="Fisher S."/>
            <person name="Foley C.D."/>
            <person name="Franke A."/>
            <person name="Friedrich D."/>
            <person name="Gadbois L."/>
            <person name="Gearin G."/>
            <person name="Gearin C.R."/>
            <person name="Giannoukos G."/>
            <person name="Goode T."/>
            <person name="Graham J."/>
            <person name="Grandbois E."/>
            <person name="Grewal S."/>
            <person name="Gyaltsen K."/>
            <person name="Hafez N."/>
            <person name="Hagos B."/>
            <person name="Hall J."/>
            <person name="Henson C."/>
            <person name="Hollinger A."/>
            <person name="Honan T."/>
            <person name="Huard M.D."/>
            <person name="Hughes L."/>
            <person name="Hurhula B."/>
            <person name="Husby M.E."/>
            <person name="Kamat A."/>
            <person name="Kanga B."/>
            <person name="Kashin S."/>
            <person name="Khazanovich D."/>
            <person name="Kisner P."/>
            <person name="Lance K."/>
            <person name="Lara M."/>
            <person name="Lee W."/>
            <person name="Lennon N."/>
            <person name="Letendre F."/>
            <person name="LeVine R."/>
            <person name="Lipovsky A."/>
            <person name="Liu X."/>
            <person name="Liu J."/>
            <person name="Liu S."/>
            <person name="Lokyitsang T."/>
            <person name="Lokyitsang Y."/>
            <person name="Lubonja R."/>
            <person name="Lui A."/>
            <person name="MacDonald P."/>
            <person name="Magnisalis V."/>
            <person name="Maru K."/>
            <person name="Matthews C."/>
            <person name="McCusker W."/>
            <person name="McDonough S."/>
            <person name="Mehta T."/>
            <person name="Meldrim J."/>
            <person name="Meneus L."/>
            <person name="Mihai O."/>
            <person name="Mihalev A."/>
            <person name="Mihova T."/>
            <person name="Mittelman R."/>
            <person name="Mlenga V."/>
            <person name="Montmayeur A."/>
            <person name="Mulrain L."/>
            <person name="Navidi A."/>
            <person name="Naylor J."/>
            <person name="Negash T."/>
            <person name="Nguyen T."/>
            <person name="Nguyen N."/>
            <person name="Nicol R."/>
            <person name="Norbu C."/>
            <person name="Norbu N."/>
            <person name="Novod N."/>
            <person name="O'Neill B."/>
            <person name="Osman S."/>
            <person name="Markiewicz E."/>
            <person name="Oyono O.L."/>
            <person name="Patti C."/>
            <person name="Phunkhang P."/>
            <person name="Pierre F."/>
            <person name="Priest M."/>
            <person name="Raghuraman S."/>
            <person name="Rege F."/>
            <person name="Reyes R."/>
            <person name="Rise C."/>
            <person name="Rogov P."/>
            <person name="Ross K."/>
            <person name="Ryan E."/>
            <person name="Settipalli S."/>
            <person name="Shea T."/>
            <person name="Sherpa N."/>
            <person name="Shi L."/>
            <person name="Shih D."/>
            <person name="Sparrow T."/>
            <person name="Spaulding J."/>
            <person name="Stalker J."/>
            <person name="Stange-Thomann N."/>
            <person name="Stavropoulos S."/>
            <person name="Stone C."/>
            <person name="Strader C."/>
            <person name="Tesfaye S."/>
            <person name="Thomson T."/>
            <person name="Thoulutsang Y."/>
            <person name="Thoulutsang D."/>
            <person name="Topham K."/>
            <person name="Topping I."/>
            <person name="Tsamla T."/>
            <person name="Vassiliev H."/>
            <person name="Vo A."/>
            <person name="Wangchuk T."/>
            <person name="Wangdi T."/>
            <person name="Weiand M."/>
            <person name="Wilkinson J."/>
            <person name="Wilson A."/>
            <person name="Yadav S."/>
            <person name="Young G."/>
            <person name="Yu Q."/>
            <person name="Zembek L."/>
            <person name="Zhong D."/>
            <person name="Zimmer A."/>
            <person name="Zwirko Z."/>
            <person name="Jaffe D.B."/>
            <person name="Alvarez P."/>
            <person name="Brockman W."/>
            <person name="Butler J."/>
            <person name="Chin C."/>
            <person name="Gnerre S."/>
            <person name="Grabherr M."/>
            <person name="Kleber M."/>
            <person name="Mauceli E."/>
            <person name="MacCallum I."/>
        </authorList>
    </citation>
    <scope>NUCLEOTIDE SEQUENCE [LARGE SCALE GENOMIC DNA]</scope>
    <source>
        <strain evidence="2">Tucson 15287-2541.00</strain>
    </source>
</reference>
<keyword evidence="2" id="KW-1185">Reference proteome</keyword>
<evidence type="ECO:0000313" key="1">
    <source>
        <dbReference type="EMBL" id="EDV90352.1"/>
    </source>
</evidence>
<accession>B4K2R8</accession>
<dbReference type="HOGENOM" id="CLU_2998596_0_0_1"/>
<name>B4K2R8_DROGR</name>
<gene>
    <name evidence="1" type="primary">Dgri\GH23276</name>
    <name evidence="1" type="ORF">Dgri_GH23276</name>
</gene>
<sequence length="57" mass="6616">MGVCLVVGRCAHRDECWRRQIHALCVEGELDVDVDHSEVEVVSQRRRYPSDLDDVYT</sequence>